<evidence type="ECO:0000313" key="3">
    <source>
        <dbReference type="Proteomes" id="UP000222168"/>
    </source>
</evidence>
<dbReference type="EMBL" id="NJAK01000001">
    <property type="protein sequence ID" value="PHM61147.1"/>
    <property type="molecule type" value="Genomic_DNA"/>
</dbReference>
<keyword evidence="3" id="KW-1185">Reference proteome</keyword>
<gene>
    <name evidence="2" type="ORF">Xish_00268</name>
</gene>
<proteinExistence type="predicted"/>
<evidence type="ECO:0000313" key="2">
    <source>
        <dbReference type="EMBL" id="PHM61147.1"/>
    </source>
</evidence>
<accession>A0A2D0KD45</accession>
<dbReference type="AlphaFoldDB" id="A0A2D0KD45"/>
<name>A0A2D0KD45_9GAMM</name>
<dbReference type="Proteomes" id="UP000222168">
    <property type="component" value="Unassembled WGS sequence"/>
</dbReference>
<evidence type="ECO:0000259" key="1">
    <source>
        <dbReference type="Pfam" id="PF07693"/>
    </source>
</evidence>
<organism evidence="2 3">
    <name type="scientific">Xenorhabdus ishibashii</name>
    <dbReference type="NCBI Taxonomy" id="1034471"/>
    <lineage>
        <taxon>Bacteria</taxon>
        <taxon>Pseudomonadati</taxon>
        <taxon>Pseudomonadota</taxon>
        <taxon>Gammaproteobacteria</taxon>
        <taxon>Enterobacterales</taxon>
        <taxon>Morganellaceae</taxon>
        <taxon>Xenorhabdus</taxon>
    </lineage>
</organism>
<sequence>MNYDLKTSTDPTVKGFYFLLVTNKEQFSKTIQARYGNINAPIYLNKFIHYWFSLPKVNIDLSSSYSYAISNSTIGKYLNEIDRANILSRNNVIYYLLVRLLANNACSLREAERCIFYTYTNKKS</sequence>
<dbReference type="Pfam" id="PF07693">
    <property type="entry name" value="KAP_NTPase"/>
    <property type="match status" value="1"/>
</dbReference>
<reference evidence="2 3" key="1">
    <citation type="journal article" date="2017" name="Nat. Microbiol.">
        <title>Natural product diversity associated with the nematode symbionts Photorhabdus and Xenorhabdus.</title>
        <authorList>
            <person name="Tobias N.J."/>
            <person name="Wolff H."/>
            <person name="Djahanschiri B."/>
            <person name="Grundmann F."/>
            <person name="Kronenwerth M."/>
            <person name="Shi Y.M."/>
            <person name="Simonyi S."/>
            <person name="Grun P."/>
            <person name="Shapiro-Ilan D."/>
            <person name="Pidot S.J."/>
            <person name="Stinear T.P."/>
            <person name="Ebersberger I."/>
            <person name="Bode H.B."/>
        </authorList>
    </citation>
    <scope>NUCLEOTIDE SEQUENCE [LARGE SCALE GENOMIC DNA]</scope>
    <source>
        <strain evidence="2 3">DSM 22670</strain>
    </source>
</reference>
<dbReference type="InterPro" id="IPR011646">
    <property type="entry name" value="KAP_P-loop"/>
</dbReference>
<dbReference type="RefSeq" id="WP_099116359.1">
    <property type="nucleotide sequence ID" value="NZ_NJAK01000001.1"/>
</dbReference>
<protein>
    <recommendedName>
        <fullName evidence="1">KAP NTPase domain-containing protein</fullName>
    </recommendedName>
</protein>
<feature type="domain" description="KAP NTPase" evidence="1">
    <location>
        <begin position="14"/>
        <end position="82"/>
    </location>
</feature>
<comment type="caution">
    <text evidence="2">The sequence shown here is derived from an EMBL/GenBank/DDBJ whole genome shotgun (WGS) entry which is preliminary data.</text>
</comment>